<gene>
    <name evidence="1" type="ORF">EV696_13311</name>
</gene>
<dbReference type="InterPro" id="IPR048274">
    <property type="entry name" value="MC_hydratase"/>
</dbReference>
<dbReference type="PANTHER" id="PTHR43664">
    <property type="entry name" value="MONOAMINE OXIDASE-RELATED"/>
    <property type="match status" value="1"/>
</dbReference>
<accession>A0A4R6UD95</accession>
<organism evidence="1 2">
    <name type="scientific">Permianibacter aggregans</name>
    <dbReference type="NCBI Taxonomy" id="1510150"/>
    <lineage>
        <taxon>Bacteria</taxon>
        <taxon>Pseudomonadati</taxon>
        <taxon>Pseudomonadota</taxon>
        <taxon>Gammaproteobacteria</taxon>
        <taxon>Pseudomonadales</taxon>
        <taxon>Pseudomonadaceae</taxon>
        <taxon>Permianibacter</taxon>
    </lineage>
</organism>
<dbReference type="EMBL" id="SNYM01000033">
    <property type="protein sequence ID" value="TDQ43049.1"/>
    <property type="molecule type" value="Genomic_DNA"/>
</dbReference>
<proteinExistence type="predicted"/>
<dbReference type="InterPro" id="IPR016790">
    <property type="entry name" value="Thiol_ester_hydratase_Rv0216"/>
</dbReference>
<dbReference type="PIRSF" id="PIRSF021494">
    <property type="entry name" value="Rv0216_prd"/>
    <property type="match status" value="1"/>
</dbReference>
<sequence length="343" mass="37849">MTVGRFFEDFNIGEKITHATPRTITEGDAAFYIALYGSRFPQYSAHQPAQLLGLEKMPIDPMLVFHVAFGKTVPDVSLNAVANLGYADVRFITPVYAGDTLFVESEVIGLKENSSGKTGIVYVHSTARNQSNRIAVSWKRWVMVHKRDISRATGHNTVPELPSQLEASELPVPSHFKASRDWHRYSGSKKYAADYKVGEIISHGGGITIGDSDHMLATRLYQNNARVHFDGAHMAGKRLVYGGHIMSLCQAMSFNGLENALWIAGFNGGTHANPSYANDTIYSASVVLDNQHLPGNINALRIVTFGSKKELAGCDLDDLADLSLAQKLPEHIVLRWDYWVLMA</sequence>
<reference evidence="1 2" key="1">
    <citation type="submission" date="2019-03" db="EMBL/GenBank/DDBJ databases">
        <title>Genomic Encyclopedia of Type Strains, Phase IV (KMG-IV): sequencing the most valuable type-strain genomes for metagenomic binning, comparative biology and taxonomic classification.</title>
        <authorList>
            <person name="Goeker M."/>
        </authorList>
    </citation>
    <scope>NUCLEOTIDE SEQUENCE [LARGE SCALE GENOMIC DNA]</scope>
    <source>
        <strain evidence="1 2">DSM 103792</strain>
    </source>
</reference>
<dbReference type="PANTHER" id="PTHR43664:SF1">
    <property type="entry name" value="BETA-METHYLMALYL-COA DEHYDRATASE"/>
    <property type="match status" value="1"/>
</dbReference>
<evidence type="ECO:0000313" key="2">
    <source>
        <dbReference type="Proteomes" id="UP000295375"/>
    </source>
</evidence>
<dbReference type="Pfam" id="PF19315">
    <property type="entry name" value="MC_hydratase"/>
    <property type="match status" value="1"/>
</dbReference>
<dbReference type="InterPro" id="IPR029069">
    <property type="entry name" value="HotDog_dom_sf"/>
</dbReference>
<name>A0A4R6UD95_9GAMM</name>
<dbReference type="SUPFAM" id="SSF54637">
    <property type="entry name" value="Thioesterase/thiol ester dehydrase-isomerase"/>
    <property type="match status" value="2"/>
</dbReference>
<dbReference type="Proteomes" id="UP000295375">
    <property type="component" value="Unassembled WGS sequence"/>
</dbReference>
<dbReference type="Gene3D" id="3.10.129.10">
    <property type="entry name" value="Hotdog Thioesterase"/>
    <property type="match status" value="1"/>
</dbReference>
<protein>
    <submittedName>
        <fullName evidence="1">L-erythro-3-methylmalyl-CoA dehydratase</fullName>
    </submittedName>
</protein>
<comment type="caution">
    <text evidence="1">The sequence shown here is derived from an EMBL/GenBank/DDBJ whole genome shotgun (WGS) entry which is preliminary data.</text>
</comment>
<dbReference type="AlphaFoldDB" id="A0A4R6UD95"/>
<keyword evidence="2" id="KW-1185">Reference proteome</keyword>
<evidence type="ECO:0000313" key="1">
    <source>
        <dbReference type="EMBL" id="TDQ43049.1"/>
    </source>
</evidence>
<dbReference type="InterPro" id="IPR052342">
    <property type="entry name" value="MCH/BMMD"/>
</dbReference>
<dbReference type="GO" id="GO:0016829">
    <property type="term" value="F:lyase activity"/>
    <property type="evidence" value="ECO:0007669"/>
    <property type="project" value="InterPro"/>
</dbReference>
<dbReference type="CDD" id="cd03451">
    <property type="entry name" value="FkbR2"/>
    <property type="match status" value="1"/>
</dbReference>